<feature type="transmembrane region" description="Helical" evidence="4">
    <location>
        <begin position="7"/>
        <end position="27"/>
    </location>
</feature>
<dbReference type="InterPro" id="IPR034088">
    <property type="entry name" value="Pla_a_1-like"/>
</dbReference>
<sequence>MKPNFSYFYLLLIFITFLAITATNLIIQETCRKCAHNDPNIHYSFCVASLQSSPDAHCANNLRQLGIISLKLTRLNVTDTRHNIKDLLKNKRLDSSLRSCLNDCFDLYSDAIPTIKQAIKDYNSNHYEDVNIAVSAVTDASTTCEDGFKEIGIVSPLTGRNNNTFELSAIALSIINMLH</sequence>
<dbReference type="InterPro" id="IPR035513">
    <property type="entry name" value="Invertase/methylesterase_inhib"/>
</dbReference>
<dbReference type="SUPFAM" id="SSF101148">
    <property type="entry name" value="Plant invertase/pectin methylesterase inhibitor"/>
    <property type="match status" value="1"/>
</dbReference>
<gene>
    <name evidence="6" type="ORF">MANES_05G058600v8</name>
</gene>
<keyword evidence="4" id="KW-0812">Transmembrane</keyword>
<dbReference type="Gramene" id="Manes.05G058600.1.v8.1">
    <property type="protein sequence ID" value="Manes.05G058600.1.v8.1.CDS.1"/>
    <property type="gene ID" value="Manes.05G058600.v8.1"/>
</dbReference>
<dbReference type="PANTHER" id="PTHR35357:SF17">
    <property type="entry name" value="PECTINESTERASE INHIBITOR 12"/>
    <property type="match status" value="1"/>
</dbReference>
<dbReference type="AlphaFoldDB" id="A0A2C9VV25"/>
<organism evidence="6 7">
    <name type="scientific">Manihot esculenta</name>
    <name type="common">Cassava</name>
    <name type="synonym">Jatropha manihot</name>
    <dbReference type="NCBI Taxonomy" id="3983"/>
    <lineage>
        <taxon>Eukaryota</taxon>
        <taxon>Viridiplantae</taxon>
        <taxon>Streptophyta</taxon>
        <taxon>Embryophyta</taxon>
        <taxon>Tracheophyta</taxon>
        <taxon>Spermatophyta</taxon>
        <taxon>Magnoliopsida</taxon>
        <taxon>eudicotyledons</taxon>
        <taxon>Gunneridae</taxon>
        <taxon>Pentapetalae</taxon>
        <taxon>rosids</taxon>
        <taxon>fabids</taxon>
        <taxon>Malpighiales</taxon>
        <taxon>Euphorbiaceae</taxon>
        <taxon>Crotonoideae</taxon>
        <taxon>Manihoteae</taxon>
        <taxon>Manihot</taxon>
    </lineage>
</organism>
<dbReference type="FunFam" id="1.20.140.40:FF:000002">
    <property type="entry name" value="Putative invertase inhibitor"/>
    <property type="match status" value="1"/>
</dbReference>
<dbReference type="EMBL" id="CM004391">
    <property type="protein sequence ID" value="OAY49468.1"/>
    <property type="molecule type" value="Genomic_DNA"/>
</dbReference>
<dbReference type="NCBIfam" id="TIGR01614">
    <property type="entry name" value="PME_inhib"/>
    <property type="match status" value="1"/>
</dbReference>
<keyword evidence="2" id="KW-1015">Disulfide bond</keyword>
<comment type="caution">
    <text evidence="6">The sequence shown here is derived from an EMBL/GenBank/DDBJ whole genome shotgun (WGS) entry which is preliminary data.</text>
</comment>
<dbReference type="InterPro" id="IPR006501">
    <property type="entry name" value="Pectinesterase_inhib_dom"/>
</dbReference>
<feature type="domain" description="Pectinesterase inhibitor" evidence="5">
    <location>
        <begin position="22"/>
        <end position="174"/>
    </location>
</feature>
<accession>A0A2C9VV25</accession>
<dbReference type="OMA" id="YKFCVAS"/>
<dbReference type="SMART" id="SM00856">
    <property type="entry name" value="PMEI"/>
    <property type="match status" value="1"/>
</dbReference>
<name>A0A2C9VV25_MANES</name>
<comment type="similarity">
    <text evidence="3">Belongs to the PMEI family.</text>
</comment>
<evidence type="ECO:0000256" key="2">
    <source>
        <dbReference type="ARBA" id="ARBA00023157"/>
    </source>
</evidence>
<dbReference type="GO" id="GO:0005576">
    <property type="term" value="C:extracellular region"/>
    <property type="evidence" value="ECO:0007669"/>
    <property type="project" value="UniProtKB-ARBA"/>
</dbReference>
<dbReference type="CDD" id="cd15795">
    <property type="entry name" value="PMEI-Pla_a_1_like"/>
    <property type="match status" value="1"/>
</dbReference>
<dbReference type="Proteomes" id="UP000091857">
    <property type="component" value="Chromosome 5"/>
</dbReference>
<dbReference type="PANTHER" id="PTHR35357">
    <property type="entry name" value="OS02G0537100 PROTEIN"/>
    <property type="match status" value="1"/>
</dbReference>
<keyword evidence="4" id="KW-0472">Membrane</keyword>
<evidence type="ECO:0000313" key="7">
    <source>
        <dbReference type="Proteomes" id="UP000091857"/>
    </source>
</evidence>
<evidence type="ECO:0000256" key="3">
    <source>
        <dbReference type="ARBA" id="ARBA00038471"/>
    </source>
</evidence>
<evidence type="ECO:0000313" key="6">
    <source>
        <dbReference type="EMBL" id="OAY49468.1"/>
    </source>
</evidence>
<dbReference type="STRING" id="3983.A0A2C9VV25"/>
<dbReference type="GO" id="GO:0009505">
    <property type="term" value="C:plant-type cell wall"/>
    <property type="evidence" value="ECO:0000318"/>
    <property type="project" value="GO_Central"/>
</dbReference>
<evidence type="ECO:0000259" key="5">
    <source>
        <dbReference type="SMART" id="SM00856"/>
    </source>
</evidence>
<evidence type="ECO:0000256" key="1">
    <source>
        <dbReference type="ARBA" id="ARBA00022729"/>
    </source>
</evidence>
<keyword evidence="7" id="KW-1185">Reference proteome</keyword>
<evidence type="ECO:0000256" key="4">
    <source>
        <dbReference type="SAM" id="Phobius"/>
    </source>
</evidence>
<keyword evidence="1" id="KW-0732">Signal</keyword>
<dbReference type="GO" id="GO:0004857">
    <property type="term" value="F:enzyme inhibitor activity"/>
    <property type="evidence" value="ECO:0000318"/>
    <property type="project" value="GO_Central"/>
</dbReference>
<protein>
    <recommendedName>
        <fullName evidence="5">Pectinesterase inhibitor domain-containing protein</fullName>
    </recommendedName>
</protein>
<proteinExistence type="inferred from homology"/>
<dbReference type="Pfam" id="PF04043">
    <property type="entry name" value="PMEI"/>
    <property type="match status" value="1"/>
</dbReference>
<keyword evidence="4" id="KW-1133">Transmembrane helix</keyword>
<dbReference type="GO" id="GO:0009827">
    <property type="term" value="P:plant-type cell wall modification"/>
    <property type="evidence" value="ECO:0000318"/>
    <property type="project" value="GO_Central"/>
</dbReference>
<dbReference type="Gene3D" id="1.20.140.40">
    <property type="entry name" value="Invertase/pectin methylesterase inhibitor family protein"/>
    <property type="match status" value="1"/>
</dbReference>
<reference evidence="7" key="1">
    <citation type="journal article" date="2016" name="Nat. Biotechnol.">
        <title>Sequencing wild and cultivated cassava and related species reveals extensive interspecific hybridization and genetic diversity.</title>
        <authorList>
            <person name="Bredeson J.V."/>
            <person name="Lyons J.B."/>
            <person name="Prochnik S.E."/>
            <person name="Wu G.A."/>
            <person name="Ha C.M."/>
            <person name="Edsinger-Gonzales E."/>
            <person name="Grimwood J."/>
            <person name="Schmutz J."/>
            <person name="Rabbi I.Y."/>
            <person name="Egesi C."/>
            <person name="Nauluvula P."/>
            <person name="Lebot V."/>
            <person name="Ndunguru J."/>
            <person name="Mkamilo G."/>
            <person name="Bart R.S."/>
            <person name="Setter T.L."/>
            <person name="Gleadow R.M."/>
            <person name="Kulakow P."/>
            <person name="Ferguson M.E."/>
            <person name="Rounsley S."/>
            <person name="Rokhsar D.S."/>
        </authorList>
    </citation>
    <scope>NUCLEOTIDE SEQUENCE [LARGE SCALE GENOMIC DNA]</scope>
    <source>
        <strain evidence="7">cv. AM560-2</strain>
    </source>
</reference>
<dbReference type="OrthoDB" id="1915198at2759"/>